<name>A0ABR7RLE5_9PROT</name>
<dbReference type="NCBIfam" id="NF002964">
    <property type="entry name" value="PRK03635.1"/>
    <property type="match status" value="1"/>
</dbReference>
<dbReference type="Gene3D" id="3.40.190.290">
    <property type="match status" value="1"/>
</dbReference>
<dbReference type="PANTHER" id="PTHR30579:SF2">
    <property type="entry name" value="HTH-TYPE TRANSCRIPTIONAL REGULATOR ARGP"/>
    <property type="match status" value="1"/>
</dbReference>
<dbReference type="RefSeq" id="WP_187784427.1">
    <property type="nucleotide sequence ID" value="NZ_JACTVA010000015.1"/>
</dbReference>
<comment type="similarity">
    <text evidence="1">Belongs to the LysR transcriptional regulatory family.</text>
</comment>
<evidence type="ECO:0000313" key="7">
    <source>
        <dbReference type="Proteomes" id="UP000626026"/>
    </source>
</evidence>
<dbReference type="Pfam" id="PF03466">
    <property type="entry name" value="LysR_substrate"/>
    <property type="match status" value="1"/>
</dbReference>
<evidence type="ECO:0000256" key="3">
    <source>
        <dbReference type="ARBA" id="ARBA00023125"/>
    </source>
</evidence>
<evidence type="ECO:0000256" key="2">
    <source>
        <dbReference type="ARBA" id="ARBA00023015"/>
    </source>
</evidence>
<dbReference type="NCBIfam" id="TIGR03298">
    <property type="entry name" value="argP"/>
    <property type="match status" value="1"/>
</dbReference>
<dbReference type="InterPro" id="IPR017685">
    <property type="entry name" value="ArgP"/>
</dbReference>
<dbReference type="InterPro" id="IPR036388">
    <property type="entry name" value="WH-like_DNA-bd_sf"/>
</dbReference>
<dbReference type="InterPro" id="IPR050176">
    <property type="entry name" value="LTTR"/>
</dbReference>
<dbReference type="SUPFAM" id="SSF46785">
    <property type="entry name" value="Winged helix' DNA-binding domain"/>
    <property type="match status" value="1"/>
</dbReference>
<accession>A0ABR7RLE5</accession>
<dbReference type="NCBIfam" id="NF009888">
    <property type="entry name" value="PRK13348.1"/>
    <property type="match status" value="1"/>
</dbReference>
<keyword evidence="2" id="KW-0805">Transcription regulation</keyword>
<dbReference type="PROSITE" id="PS50931">
    <property type="entry name" value="HTH_LYSR"/>
    <property type="match status" value="1"/>
</dbReference>
<keyword evidence="7" id="KW-1185">Reference proteome</keyword>
<dbReference type="InterPro" id="IPR000847">
    <property type="entry name" value="LysR_HTH_N"/>
</dbReference>
<dbReference type="InterPro" id="IPR005119">
    <property type="entry name" value="LysR_subst-bd"/>
</dbReference>
<gene>
    <name evidence="6" type="ORF">IBL26_10460</name>
</gene>
<dbReference type="Gene3D" id="1.10.10.10">
    <property type="entry name" value="Winged helix-like DNA-binding domain superfamily/Winged helix DNA-binding domain"/>
    <property type="match status" value="1"/>
</dbReference>
<protein>
    <submittedName>
        <fullName evidence="6">LysR family transcriptional regulator ArgP</fullName>
    </submittedName>
</protein>
<evidence type="ECO:0000256" key="1">
    <source>
        <dbReference type="ARBA" id="ARBA00009437"/>
    </source>
</evidence>
<feature type="domain" description="HTH lysR-type" evidence="5">
    <location>
        <begin position="2"/>
        <end position="58"/>
    </location>
</feature>
<dbReference type="InterPro" id="IPR036390">
    <property type="entry name" value="WH_DNA-bd_sf"/>
</dbReference>
<dbReference type="Proteomes" id="UP000626026">
    <property type="component" value="Unassembled WGS sequence"/>
</dbReference>
<dbReference type="SUPFAM" id="SSF53850">
    <property type="entry name" value="Periplasmic binding protein-like II"/>
    <property type="match status" value="1"/>
</dbReference>
<organism evidence="6 7">
    <name type="scientific">Teichococcus aerophilus</name>
    <dbReference type="NCBI Taxonomy" id="1224513"/>
    <lineage>
        <taxon>Bacteria</taxon>
        <taxon>Pseudomonadati</taxon>
        <taxon>Pseudomonadota</taxon>
        <taxon>Alphaproteobacteria</taxon>
        <taxon>Acetobacterales</taxon>
        <taxon>Roseomonadaceae</taxon>
        <taxon>Roseomonas</taxon>
    </lineage>
</organism>
<keyword evidence="3" id="KW-0238">DNA-binding</keyword>
<reference evidence="6 7" key="1">
    <citation type="journal article" date="2013" name="Int. J. Syst. Evol. Microbiol.">
        <title>Roseomonas aerophila sp. nov., isolated from air.</title>
        <authorList>
            <person name="Kim S.J."/>
            <person name="Weon H.Y."/>
            <person name="Ahn J.H."/>
            <person name="Hong S.B."/>
            <person name="Seok S.J."/>
            <person name="Whang K.S."/>
            <person name="Kwon S.W."/>
        </authorList>
    </citation>
    <scope>NUCLEOTIDE SEQUENCE [LARGE SCALE GENOMIC DNA]</scope>
    <source>
        <strain evidence="6 7">NBRC 108923</strain>
    </source>
</reference>
<dbReference type="Pfam" id="PF00126">
    <property type="entry name" value="HTH_1"/>
    <property type="match status" value="1"/>
</dbReference>
<keyword evidence="4" id="KW-0804">Transcription</keyword>
<sequence>MLDYPALAALAAVVREGSFERAAFVLGVTPSAISQRVRGLEERLGAVLVVRGQPCSATEPGARLCAHVRQVSLLEGELTAGMPGLSAAEARPTLRVALNSDSLATWFPAAASHFATGSAALLDLLLDDEEHTAGRLRAGEVLAAVTTDPAPVQGCRTLALGSLPYVAAASPDFVRRHFPGGVDEAALARAPTLRFDRRDGLQDRWARAVSGVPLQAPTHWVPSTEGMLNVSLAGLGWAMAPLMTAAPHLASGALVELVPRRRIGVALYWQHLRLGAKVLETLTSSVRHAAAHQLHPMEEG</sequence>
<evidence type="ECO:0000313" key="6">
    <source>
        <dbReference type="EMBL" id="MBC9207258.1"/>
    </source>
</evidence>
<dbReference type="PANTHER" id="PTHR30579">
    <property type="entry name" value="TRANSCRIPTIONAL REGULATOR"/>
    <property type="match status" value="1"/>
</dbReference>
<proteinExistence type="inferred from homology"/>
<evidence type="ECO:0000259" key="5">
    <source>
        <dbReference type="PROSITE" id="PS50931"/>
    </source>
</evidence>
<comment type="caution">
    <text evidence="6">The sequence shown here is derived from an EMBL/GenBank/DDBJ whole genome shotgun (WGS) entry which is preliminary data.</text>
</comment>
<dbReference type="EMBL" id="JACTVA010000015">
    <property type="protein sequence ID" value="MBC9207258.1"/>
    <property type="molecule type" value="Genomic_DNA"/>
</dbReference>
<evidence type="ECO:0000256" key="4">
    <source>
        <dbReference type="ARBA" id="ARBA00023163"/>
    </source>
</evidence>